<evidence type="ECO:0000313" key="1">
    <source>
        <dbReference type="EMBL" id="KAJ4717066.1"/>
    </source>
</evidence>
<evidence type="ECO:0000313" key="2">
    <source>
        <dbReference type="Proteomes" id="UP001164539"/>
    </source>
</evidence>
<name>A0ACC1XZW4_MELAZ</name>
<reference evidence="1 2" key="1">
    <citation type="journal article" date="2023" name="Science">
        <title>Complex scaffold remodeling in plant triterpene biosynthesis.</title>
        <authorList>
            <person name="De La Pena R."/>
            <person name="Hodgson H."/>
            <person name="Liu J.C."/>
            <person name="Stephenson M.J."/>
            <person name="Martin A.C."/>
            <person name="Owen C."/>
            <person name="Harkess A."/>
            <person name="Leebens-Mack J."/>
            <person name="Jimenez L.E."/>
            <person name="Osbourn A."/>
            <person name="Sattely E.S."/>
        </authorList>
    </citation>
    <scope>NUCLEOTIDE SEQUENCE [LARGE SCALE GENOMIC DNA]</scope>
    <source>
        <strain evidence="2">cv. JPN11</strain>
        <tissue evidence="1">Leaf</tissue>
    </source>
</reference>
<dbReference type="Proteomes" id="UP001164539">
    <property type="component" value="Chromosome 6"/>
</dbReference>
<sequence>MSRPQHPDGNKYCAASNQDQLENKVNEVIEVHSKALDDVVNVNSLFTMAVFIGLSFASSNQHSLENRPICDPDPDMPKRLILYEVLSFGFFLISSLAAKSLKVLLNFHKIKNQLKLDIKPLLLFLTLRWRYTLLFVSFAASIGGIIALTLSMTHLIQIRLGKIYCGSVYATGSTTSLIAMVCISLVTLYIPPFLIALSADVKEEDNEERRQDSGSNGV</sequence>
<comment type="caution">
    <text evidence="1">The sequence shown here is derived from an EMBL/GenBank/DDBJ whole genome shotgun (WGS) entry which is preliminary data.</text>
</comment>
<keyword evidence="2" id="KW-1185">Reference proteome</keyword>
<gene>
    <name evidence="1" type="ORF">OWV82_011993</name>
</gene>
<accession>A0ACC1XZW4</accession>
<proteinExistence type="predicted"/>
<dbReference type="EMBL" id="CM051399">
    <property type="protein sequence ID" value="KAJ4717066.1"/>
    <property type="molecule type" value="Genomic_DNA"/>
</dbReference>
<protein>
    <submittedName>
        <fullName evidence="1">Maternal effect embryo arrest 60</fullName>
    </submittedName>
</protein>
<organism evidence="1 2">
    <name type="scientific">Melia azedarach</name>
    <name type="common">Chinaberry tree</name>
    <dbReference type="NCBI Taxonomy" id="155640"/>
    <lineage>
        <taxon>Eukaryota</taxon>
        <taxon>Viridiplantae</taxon>
        <taxon>Streptophyta</taxon>
        <taxon>Embryophyta</taxon>
        <taxon>Tracheophyta</taxon>
        <taxon>Spermatophyta</taxon>
        <taxon>Magnoliopsida</taxon>
        <taxon>eudicotyledons</taxon>
        <taxon>Gunneridae</taxon>
        <taxon>Pentapetalae</taxon>
        <taxon>rosids</taxon>
        <taxon>malvids</taxon>
        <taxon>Sapindales</taxon>
        <taxon>Meliaceae</taxon>
        <taxon>Melia</taxon>
    </lineage>
</organism>